<dbReference type="Proteomes" id="UP000265566">
    <property type="component" value="Chromosome 4"/>
</dbReference>
<dbReference type="PANTHER" id="PTHR33167:SF18">
    <property type="entry name" value="GB|AAF67766.1"/>
    <property type="match status" value="1"/>
</dbReference>
<evidence type="ECO:0000313" key="4">
    <source>
        <dbReference type="EnsemblPlants" id="KEH31979"/>
    </source>
</evidence>
<dbReference type="Proteomes" id="UP000002051">
    <property type="component" value="Chromosome 4"/>
</dbReference>
<proteinExistence type="predicted"/>
<feature type="region of interest" description="Disordered" evidence="1">
    <location>
        <begin position="693"/>
        <end position="713"/>
    </location>
</feature>
<dbReference type="EMBL" id="PSQE01000004">
    <property type="protein sequence ID" value="RHN63704.1"/>
    <property type="molecule type" value="Genomic_DNA"/>
</dbReference>
<feature type="region of interest" description="Disordered" evidence="1">
    <location>
        <begin position="554"/>
        <end position="574"/>
    </location>
</feature>
<evidence type="ECO:0000313" key="3">
    <source>
        <dbReference type="EMBL" id="RHN63704.1"/>
    </source>
</evidence>
<keyword evidence="5" id="KW-1185">Reference proteome</keyword>
<gene>
    <name evidence="4" type="primary">25493857</name>
    <name evidence="2" type="ordered locus">MTR_4g109190</name>
    <name evidence="3" type="ORF">MtrunA17_Chr4g0061211</name>
</gene>
<dbReference type="KEGG" id="mtr:25493857"/>
<reference evidence="4" key="3">
    <citation type="submission" date="2015-04" db="UniProtKB">
        <authorList>
            <consortium name="EnsemblPlants"/>
        </authorList>
    </citation>
    <scope>IDENTIFICATION</scope>
    <source>
        <strain evidence="4">cv. Jemalong A17</strain>
    </source>
</reference>
<dbReference type="EnsemblPlants" id="KEH31979">
    <property type="protein sequence ID" value="KEH31979"/>
    <property type="gene ID" value="MTR_4g109190"/>
</dbReference>
<dbReference type="AlphaFoldDB" id="A0A072UQ83"/>
<organism evidence="2 5">
    <name type="scientific">Medicago truncatula</name>
    <name type="common">Barrel medic</name>
    <name type="synonym">Medicago tribuloides</name>
    <dbReference type="NCBI Taxonomy" id="3880"/>
    <lineage>
        <taxon>Eukaryota</taxon>
        <taxon>Viridiplantae</taxon>
        <taxon>Streptophyta</taxon>
        <taxon>Embryophyta</taxon>
        <taxon>Tracheophyta</taxon>
        <taxon>Spermatophyta</taxon>
        <taxon>Magnoliopsida</taxon>
        <taxon>eudicotyledons</taxon>
        <taxon>Gunneridae</taxon>
        <taxon>Pentapetalae</taxon>
        <taxon>rosids</taxon>
        <taxon>fabids</taxon>
        <taxon>Fabales</taxon>
        <taxon>Fabaceae</taxon>
        <taxon>Papilionoideae</taxon>
        <taxon>50 kb inversion clade</taxon>
        <taxon>NPAAA clade</taxon>
        <taxon>Hologalegina</taxon>
        <taxon>IRL clade</taxon>
        <taxon>Trifolieae</taxon>
        <taxon>Medicago</taxon>
    </lineage>
</organism>
<accession>A0A072UQ83</accession>
<dbReference type="Gramene" id="rna26440">
    <property type="protein sequence ID" value="RHN63704.1"/>
    <property type="gene ID" value="gene26440"/>
</dbReference>
<evidence type="ECO:0000313" key="5">
    <source>
        <dbReference type="Proteomes" id="UP000002051"/>
    </source>
</evidence>
<reference evidence="3" key="4">
    <citation type="journal article" date="2018" name="Nat. Plants">
        <title>Whole-genome landscape of Medicago truncatula symbiotic genes.</title>
        <authorList>
            <person name="Pecrix Y."/>
            <person name="Gamas P."/>
            <person name="Carrere S."/>
        </authorList>
    </citation>
    <scope>NUCLEOTIDE SEQUENCE</scope>
    <source>
        <tissue evidence="3">Leaves</tissue>
    </source>
</reference>
<dbReference type="HOGENOM" id="CLU_398709_0_0_1"/>
<reference evidence="2 5" key="1">
    <citation type="journal article" date="2011" name="Nature">
        <title>The Medicago genome provides insight into the evolution of rhizobial symbioses.</title>
        <authorList>
            <person name="Young N.D."/>
            <person name="Debelle F."/>
            <person name="Oldroyd G.E."/>
            <person name="Geurts R."/>
            <person name="Cannon S.B."/>
            <person name="Udvardi M.K."/>
            <person name="Benedito V.A."/>
            <person name="Mayer K.F."/>
            <person name="Gouzy J."/>
            <person name="Schoof H."/>
            <person name="Van de Peer Y."/>
            <person name="Proost S."/>
            <person name="Cook D.R."/>
            <person name="Meyers B.C."/>
            <person name="Spannagl M."/>
            <person name="Cheung F."/>
            <person name="De Mita S."/>
            <person name="Krishnakumar V."/>
            <person name="Gundlach H."/>
            <person name="Zhou S."/>
            <person name="Mudge J."/>
            <person name="Bharti A.K."/>
            <person name="Murray J.D."/>
            <person name="Naoumkina M.A."/>
            <person name="Rosen B."/>
            <person name="Silverstein K.A."/>
            <person name="Tang H."/>
            <person name="Rombauts S."/>
            <person name="Zhao P.X."/>
            <person name="Zhou P."/>
            <person name="Barbe V."/>
            <person name="Bardou P."/>
            <person name="Bechner M."/>
            <person name="Bellec A."/>
            <person name="Berger A."/>
            <person name="Berges H."/>
            <person name="Bidwell S."/>
            <person name="Bisseling T."/>
            <person name="Choisne N."/>
            <person name="Couloux A."/>
            <person name="Denny R."/>
            <person name="Deshpande S."/>
            <person name="Dai X."/>
            <person name="Doyle J.J."/>
            <person name="Dudez A.M."/>
            <person name="Farmer A.D."/>
            <person name="Fouteau S."/>
            <person name="Franken C."/>
            <person name="Gibelin C."/>
            <person name="Gish J."/>
            <person name="Goldstein S."/>
            <person name="Gonzalez A.J."/>
            <person name="Green P.J."/>
            <person name="Hallab A."/>
            <person name="Hartog M."/>
            <person name="Hua A."/>
            <person name="Humphray S.J."/>
            <person name="Jeong D.H."/>
            <person name="Jing Y."/>
            <person name="Jocker A."/>
            <person name="Kenton S.M."/>
            <person name="Kim D.J."/>
            <person name="Klee K."/>
            <person name="Lai H."/>
            <person name="Lang C."/>
            <person name="Lin S."/>
            <person name="Macmil S.L."/>
            <person name="Magdelenat G."/>
            <person name="Matthews L."/>
            <person name="McCorrison J."/>
            <person name="Monaghan E.L."/>
            <person name="Mun J.H."/>
            <person name="Najar F.Z."/>
            <person name="Nicholson C."/>
            <person name="Noirot C."/>
            <person name="O'Bleness M."/>
            <person name="Paule C.R."/>
            <person name="Poulain J."/>
            <person name="Prion F."/>
            <person name="Qin B."/>
            <person name="Qu C."/>
            <person name="Retzel E.F."/>
            <person name="Riddle C."/>
            <person name="Sallet E."/>
            <person name="Samain S."/>
            <person name="Samson N."/>
            <person name="Sanders I."/>
            <person name="Saurat O."/>
            <person name="Scarpelli C."/>
            <person name="Schiex T."/>
            <person name="Segurens B."/>
            <person name="Severin A.J."/>
            <person name="Sherrier D.J."/>
            <person name="Shi R."/>
            <person name="Sims S."/>
            <person name="Singer S.R."/>
            <person name="Sinharoy S."/>
            <person name="Sterck L."/>
            <person name="Viollet A."/>
            <person name="Wang B.B."/>
            <person name="Wang K."/>
            <person name="Wang M."/>
            <person name="Wang X."/>
            <person name="Warfsmann J."/>
            <person name="Weissenbach J."/>
            <person name="White D.D."/>
            <person name="White J.D."/>
            <person name="Wiley G.B."/>
            <person name="Wincker P."/>
            <person name="Xing Y."/>
            <person name="Yang L."/>
            <person name="Yao Z."/>
            <person name="Ying F."/>
            <person name="Zhai J."/>
            <person name="Zhou L."/>
            <person name="Zuber A."/>
            <person name="Denarie J."/>
            <person name="Dixon R.A."/>
            <person name="May G.D."/>
            <person name="Schwartz D.C."/>
            <person name="Rogers J."/>
            <person name="Quetier F."/>
            <person name="Town C.D."/>
            <person name="Roe B.A."/>
        </authorList>
    </citation>
    <scope>NUCLEOTIDE SEQUENCE [LARGE SCALE GENOMIC DNA]</scope>
    <source>
        <strain evidence="2">A17</strain>
        <strain evidence="4 5">cv. Jemalong A17</strain>
    </source>
</reference>
<reference evidence="2 5" key="2">
    <citation type="journal article" date="2014" name="BMC Genomics">
        <title>An improved genome release (version Mt4.0) for the model legume Medicago truncatula.</title>
        <authorList>
            <person name="Tang H."/>
            <person name="Krishnakumar V."/>
            <person name="Bidwell S."/>
            <person name="Rosen B."/>
            <person name="Chan A."/>
            <person name="Zhou S."/>
            <person name="Gentzbittel L."/>
            <person name="Childs K.L."/>
            <person name="Yandell M."/>
            <person name="Gundlach H."/>
            <person name="Mayer K.F."/>
            <person name="Schwartz D.C."/>
            <person name="Town C.D."/>
        </authorList>
    </citation>
    <scope>GENOME REANNOTATION</scope>
    <source>
        <strain evidence="2">A17</strain>
        <strain evidence="4 5">cv. Jemalong A17</strain>
    </source>
</reference>
<dbReference type="OrthoDB" id="630817at2759"/>
<dbReference type="EMBL" id="CM001220">
    <property type="protein sequence ID" value="KEH31979.1"/>
    <property type="molecule type" value="Genomic_DNA"/>
</dbReference>
<evidence type="ECO:0000313" key="2">
    <source>
        <dbReference type="EMBL" id="KEH31979.1"/>
    </source>
</evidence>
<feature type="compositionally biased region" description="Polar residues" evidence="1">
    <location>
        <begin position="693"/>
        <end position="708"/>
    </location>
</feature>
<protein>
    <submittedName>
        <fullName evidence="2">DUF863 family protein</fullName>
    </submittedName>
</protein>
<dbReference type="InterPro" id="IPR008581">
    <property type="entry name" value="DUF863_pln"/>
</dbReference>
<dbReference type="PANTHER" id="PTHR33167">
    <property type="entry name" value="TRANSCRIPTION FACTOR, PUTATIVE (DUF863)-RELATED"/>
    <property type="match status" value="1"/>
</dbReference>
<feature type="compositionally biased region" description="Basic and acidic residues" evidence="1">
    <location>
        <begin position="561"/>
        <end position="572"/>
    </location>
</feature>
<evidence type="ECO:0000256" key="1">
    <source>
        <dbReference type="SAM" id="MobiDB-lite"/>
    </source>
</evidence>
<dbReference type="Pfam" id="PF05904">
    <property type="entry name" value="DUF863"/>
    <property type="match status" value="2"/>
</dbReference>
<sequence length="832" mass="93792">MALLGANVQTNGNFREYYLTKELIFDSGGSTWTSSSNVNNELRTDFYNMGPFQLSSPCTHLGYNQELVKQTILKHEAMFKEQIRELHRVYHKQRELMDEFKRSELHKQNVRLEPSWSSSALLSKNAEKTFYSPNRPWSTSQSSVLFAESIQLPLAFAQEKSKQIFPAHASTVTEEPLKDYKLLESMCRKVGKKVLDLELPADEYIDSDEGEENVRVTEVLQDSAYSLNGVSQVLCDNHDKPRGNSSRGSDNLNVSFKLDLNVPFRLEVEAATKSSDKEVPSLHMNNCLYDLSMKTIFGSQNLHNDAINKRQDLEGGSHNQRPDNEKKCEWKFSGHNGGLLDSFAKSIHTEKQYFSVDSLSKNMEQFVDLSCFHSSHQINRGPWTERKFSSSASSTQTQCPTSKGLLGAMGLPCLKESKFSTQIESAVVNPYETGVTHGLELKKIEESNLGAEKTLAFHSNGNPRMSSDLHYFHDFATKLFQNHPKNQRIEDIEKDCIADVKSPCADVPDLGEQIPAGEHLIENEKKRELLAGIIDLNSCMTEDENMPIAIDVDLHAPSSPENKECSPPRGESDENQLVTPFQFAEQEDLHVQEEQTRYAAEALISISGFAPQKDIQMTPCSPSKSFVNSPLHWFAGIVSTTMYHPENDNETDFNGKVNNLEEFLSGEMDYFEFMTLNLTDTKAPDHCCKSMGQTEQIGGSASTPTQPRKSVRTYRGRWRKDFQSEILPSIASLSRYEVTEDLQTIGSLVSTGTQSETGSLRNASRNLLSKGKRRSCASASNTEDTDLLLNLKQLTAITKLEFEKKGLMSWGKTCKKRRGQRFRITNPQFIWS</sequence>
<name>A0A072UQ83_MEDTR</name>